<feature type="compositionally biased region" description="Basic and acidic residues" evidence="1">
    <location>
        <begin position="1085"/>
        <end position="1127"/>
    </location>
</feature>
<dbReference type="InterPro" id="IPR024395">
    <property type="entry name" value="CLASP_N_dom"/>
</dbReference>
<dbReference type="InterPro" id="IPR034085">
    <property type="entry name" value="TOG"/>
</dbReference>
<dbReference type="Gene3D" id="1.25.10.10">
    <property type="entry name" value="Leucine-rich Repeat Variant"/>
    <property type="match status" value="4"/>
</dbReference>
<keyword evidence="4" id="KW-1185">Reference proteome</keyword>
<dbReference type="EMBL" id="PZQS01000008">
    <property type="protein sequence ID" value="PVD25713.1"/>
    <property type="molecule type" value="Genomic_DNA"/>
</dbReference>
<feature type="compositionally biased region" description="Low complexity" evidence="1">
    <location>
        <begin position="1452"/>
        <end position="1462"/>
    </location>
</feature>
<dbReference type="GO" id="GO:0000226">
    <property type="term" value="P:microtubule cytoskeleton organization"/>
    <property type="evidence" value="ECO:0007669"/>
    <property type="project" value="TreeGrafter"/>
</dbReference>
<name>A0A2T7NX16_POMCA</name>
<feature type="domain" description="TOG" evidence="2">
    <location>
        <begin position="1202"/>
        <end position="1435"/>
    </location>
</feature>
<feature type="domain" description="TOG" evidence="2">
    <location>
        <begin position="27"/>
        <end position="256"/>
    </location>
</feature>
<feature type="compositionally biased region" description="Low complexity" evidence="1">
    <location>
        <begin position="1128"/>
        <end position="1151"/>
    </location>
</feature>
<protein>
    <recommendedName>
        <fullName evidence="2">TOG domain-containing protein</fullName>
    </recommendedName>
</protein>
<evidence type="ECO:0000259" key="2">
    <source>
        <dbReference type="SMART" id="SM01349"/>
    </source>
</evidence>
<comment type="caution">
    <text evidence="3">The sequence shown here is derived from an EMBL/GenBank/DDBJ whole genome shotgun (WGS) entry which is preliminary data.</text>
</comment>
<dbReference type="GO" id="GO:0005929">
    <property type="term" value="C:cilium"/>
    <property type="evidence" value="ECO:0007669"/>
    <property type="project" value="TreeGrafter"/>
</dbReference>
<feature type="compositionally biased region" description="Polar residues" evidence="1">
    <location>
        <begin position="931"/>
        <end position="945"/>
    </location>
</feature>
<dbReference type="SUPFAM" id="SSF48371">
    <property type="entry name" value="ARM repeat"/>
    <property type="match status" value="2"/>
</dbReference>
<accession>A0A2T7NX16</accession>
<sequence>MASKVQVAKFPLHDFIEGPVLDPTSSGVWNMEENDVLGQLNDESFKKRVEILEQLIITVRRNGGRLPYSDHESIFRGLGLALSDSNWEIRLKCIHLLQELIPSLQEDLDRCMSLILNKLIPNIGDSKVTVRKAVVSNLHQYMKHTNNRPTLLHAIVSFGLENEDARVRRETINALPLLLTRDFAKENFYGIIQSLAKKLLDASIEDNLKDVSLSTLQSIEKLVGEEHFDAYIQKLSPSLRKYYQQLTGKVENGFSNEPQGQHPLPFNARQGGGQTVPSDRRDIHMDGPEFGIIPSHVMIRINDQMDFKTRAQAVEDLKGVINVLTAPEIIHKLIPHMTSFMNFLSSLLDDSNFKIITVTLEILYLVVERLGPNVKTYVRDIVNVLSKRMGDNKVVIRQSVMRVVIKMMQSFQPQAVLSVIFENLSHRNSRVRQETINFIIASLLTFPSYEFDLPNICAVVGPTLTDVKRQVRQAALECFAVLAQAMGSGRLQPLVQAVDQVELSSEGEGLMAAVQARLARRQLPRLNSEGLVEYATPIPSSATQRSSGSTQSADTEWILAVGGGSARTARSEMELEMIVPSTVRSSSGAVDSGAPSPAPRRFMSAGRGRSRLPWEEERDERARAYEDMPNSAPTQFAVEETVPPKLHNRWVGELDNSQDLKKPQQRRTTIASLGLTEEQDGPGSYKQIYQQRQKRQPGPTARPNSFNGGVDGIDYTRDTKENGYSRPDQRTPRTFLDPISAEPVKQSEDSIKTVEEETPIALKASIARGSSTHRGNTKVPPISSSVDRLNDDDSDSAYSISSTGTPTKSGSLRGIRNSASKKKAERLFDRIEKQNSRQSIASPTESDPVSESGFFSTSTSTSNRSRKSENVEKIKATGHGALPFKRPAESLDINDNKNTTVHLDFNPNSGVTFRENRNSDVQVVGRGYGDDSSSLYDTRSQQTNVRSRDRRRTSSKGSLLSSFGGSAPLLALSGLVPESDREEDRPIPPSRDKIALVGRGMFEAAQNPSEYPAPTVTTLEKNEKRRAEPAKVAMPAGVVGVAVRSSADTLNSDFDSAKEDDFEDDASSLTKSTSFKRSIILKQQQKKEEEEYRKREEEREKERKQQEKDAVIRQERERQKQKLKDLGSSESLSVEPLSVSGTNSTGSPSSSILKTMPPKLSPPAVTPRKTIKTTSEPVSSYPMPAVDRSPSEPEVPVAEWKPFSDPEASLRAAQKKLESDDWEQKTEGLDMIRRLSHFHPDVFGPQQLHPAILAVVHEVKNLRSQVSRLAITCLGEMFTSLKKNMDPDLDIVVRQLLAKAGESNNFIRDDVERALAGMVEGVTSQRALLALINGGTTHKNSVVRRTTAQFLTEVVEKMGSGKILSGIKDVTDRILPTVAQFVVDGSPETRYYGRKILWLLMSHPDFDRSLTKYLPANTLRNMQEVVESLKSKGLGDKPTEIASARSRRSGHGSRTGSSLRGGSANGGSENNITPPARRLQVTRTDDAAMEEMKTMVNQMSSNEWRQRHDAITSLQEMCIDNPNLIATHIVKIFDKFLPRLQDSNSKVNLHALRVMEHIVPILKDALHAVIPMATSNLAPNLSSKNREISSTAAEILNNMAVLLQPFASQAQSATGRSKAEIVEKVAYMADRVFERKPKQIVLHVLPLLWHLLGATGVGGGAGAGGGELRSATQQLASTLYSHMGQGLMDKANSEPSVTPRHLSVLSDLVS</sequence>
<evidence type="ECO:0000313" key="4">
    <source>
        <dbReference type="Proteomes" id="UP000245119"/>
    </source>
</evidence>
<feature type="compositionally biased region" description="Basic and acidic residues" evidence="1">
    <location>
        <begin position="825"/>
        <end position="835"/>
    </location>
</feature>
<dbReference type="Pfam" id="PF12348">
    <property type="entry name" value="CLASP_N"/>
    <property type="match status" value="2"/>
</dbReference>
<feature type="compositionally biased region" description="Basic and acidic residues" evidence="1">
    <location>
        <begin position="1430"/>
        <end position="1439"/>
    </location>
</feature>
<feature type="domain" description="TOG" evidence="2">
    <location>
        <begin position="282"/>
        <end position="520"/>
    </location>
</feature>
<feature type="compositionally biased region" description="Basic and acidic residues" evidence="1">
    <location>
        <begin position="714"/>
        <end position="731"/>
    </location>
</feature>
<organism evidence="3 4">
    <name type="scientific">Pomacea canaliculata</name>
    <name type="common">Golden apple snail</name>
    <dbReference type="NCBI Taxonomy" id="400727"/>
    <lineage>
        <taxon>Eukaryota</taxon>
        <taxon>Metazoa</taxon>
        <taxon>Spiralia</taxon>
        <taxon>Lophotrochozoa</taxon>
        <taxon>Mollusca</taxon>
        <taxon>Gastropoda</taxon>
        <taxon>Caenogastropoda</taxon>
        <taxon>Architaenioglossa</taxon>
        <taxon>Ampullarioidea</taxon>
        <taxon>Ampullariidae</taxon>
        <taxon>Pomacea</taxon>
    </lineage>
</organism>
<dbReference type="STRING" id="400727.A0A2T7NX16"/>
<evidence type="ECO:0000313" key="3">
    <source>
        <dbReference type="EMBL" id="PVD25713.1"/>
    </source>
</evidence>
<feature type="region of interest" description="Disordered" evidence="1">
    <location>
        <begin position="923"/>
        <end position="961"/>
    </location>
</feature>
<feature type="region of interest" description="Disordered" evidence="1">
    <location>
        <begin position="1430"/>
        <end position="1480"/>
    </location>
</feature>
<dbReference type="PANTHER" id="PTHR21567:SF87">
    <property type="entry name" value="CRESCERIN-LIKE PROTEIN CHE-12"/>
    <property type="match status" value="1"/>
</dbReference>
<evidence type="ECO:0000256" key="1">
    <source>
        <dbReference type="SAM" id="MobiDB-lite"/>
    </source>
</evidence>
<feature type="region of interest" description="Disordered" evidence="1">
    <location>
        <begin position="582"/>
        <end position="618"/>
    </location>
</feature>
<feature type="compositionally biased region" description="Polar residues" evidence="1">
    <location>
        <begin position="836"/>
        <end position="849"/>
    </location>
</feature>
<dbReference type="InterPro" id="IPR011989">
    <property type="entry name" value="ARM-like"/>
</dbReference>
<feature type="region of interest" description="Disordered" evidence="1">
    <location>
        <begin position="672"/>
        <end position="895"/>
    </location>
</feature>
<reference evidence="3 4" key="1">
    <citation type="submission" date="2018-04" db="EMBL/GenBank/DDBJ databases">
        <title>The genome of golden apple snail Pomacea canaliculata provides insight into stress tolerance and invasive adaptation.</title>
        <authorList>
            <person name="Liu C."/>
            <person name="Liu B."/>
            <person name="Ren Y."/>
            <person name="Zhang Y."/>
            <person name="Wang H."/>
            <person name="Li S."/>
            <person name="Jiang F."/>
            <person name="Yin L."/>
            <person name="Zhang G."/>
            <person name="Qian W."/>
            <person name="Fan W."/>
        </authorList>
    </citation>
    <scope>NUCLEOTIDE SEQUENCE [LARGE SCALE GENOMIC DNA]</scope>
    <source>
        <strain evidence="3">SZHN2017</strain>
        <tissue evidence="3">Muscle</tissue>
    </source>
</reference>
<dbReference type="GO" id="GO:0005881">
    <property type="term" value="C:cytoplasmic microtubule"/>
    <property type="evidence" value="ECO:0007669"/>
    <property type="project" value="TreeGrafter"/>
</dbReference>
<feature type="compositionally biased region" description="Basic and acidic residues" evidence="1">
    <location>
        <begin position="745"/>
        <end position="755"/>
    </location>
</feature>
<feature type="domain" description="TOG" evidence="2">
    <location>
        <begin position="1486"/>
        <end position="1697"/>
    </location>
</feature>
<dbReference type="SMART" id="SM01349">
    <property type="entry name" value="TOG"/>
    <property type="match status" value="4"/>
</dbReference>
<feature type="compositionally biased region" description="Basic and acidic residues" evidence="1">
    <location>
        <begin position="866"/>
        <end position="875"/>
    </location>
</feature>
<dbReference type="OrthoDB" id="63891at2759"/>
<dbReference type="InterPro" id="IPR016024">
    <property type="entry name" value="ARM-type_fold"/>
</dbReference>
<dbReference type="GO" id="GO:0008017">
    <property type="term" value="F:microtubule binding"/>
    <property type="evidence" value="ECO:0007669"/>
    <property type="project" value="TreeGrafter"/>
</dbReference>
<feature type="region of interest" description="Disordered" evidence="1">
    <location>
        <begin position="1050"/>
        <end position="1222"/>
    </location>
</feature>
<proteinExistence type="predicted"/>
<dbReference type="Proteomes" id="UP000245119">
    <property type="component" value="Linkage Group LG8"/>
</dbReference>
<feature type="region of interest" description="Disordered" evidence="1">
    <location>
        <begin position="1688"/>
        <end position="1710"/>
    </location>
</feature>
<dbReference type="PANTHER" id="PTHR21567">
    <property type="entry name" value="CLASP"/>
    <property type="match status" value="1"/>
</dbReference>
<gene>
    <name evidence="3" type="ORF">C0Q70_13373</name>
</gene>
<feature type="compositionally biased region" description="Low complexity" evidence="1">
    <location>
        <begin position="850"/>
        <end position="863"/>
    </location>
</feature>
<feature type="compositionally biased region" description="Polar residues" evidence="1">
    <location>
        <begin position="1067"/>
        <end position="1076"/>
    </location>
</feature>